<keyword evidence="4" id="KW-0677">Repeat</keyword>
<dbReference type="Pfam" id="PF00530">
    <property type="entry name" value="SRCR"/>
    <property type="match status" value="1"/>
</dbReference>
<comment type="subcellular location">
    <subcellularLocation>
        <location evidence="1">Membrane</location>
        <topology evidence="1">Single-pass membrane protein</topology>
    </subcellularLocation>
</comment>
<dbReference type="InterPro" id="IPR001314">
    <property type="entry name" value="Peptidase_S1A"/>
</dbReference>
<keyword evidence="10" id="KW-0720">Serine protease</keyword>
<feature type="chain" id="PRO_5043875611" evidence="11">
    <location>
        <begin position="23"/>
        <end position="404"/>
    </location>
</feature>
<evidence type="ECO:0000313" key="15">
    <source>
        <dbReference type="Proteomes" id="UP001497623"/>
    </source>
</evidence>
<keyword evidence="10" id="KW-0378">Hydrolase</keyword>
<dbReference type="GO" id="GO:0004252">
    <property type="term" value="F:serine-type endopeptidase activity"/>
    <property type="evidence" value="ECO:0007669"/>
    <property type="project" value="InterPro"/>
</dbReference>
<dbReference type="InterPro" id="IPR018114">
    <property type="entry name" value="TRYPSIN_HIS"/>
</dbReference>
<keyword evidence="2" id="KW-0812">Transmembrane</keyword>
<protein>
    <submittedName>
        <fullName evidence="14">Uncharacterized protein</fullName>
    </submittedName>
</protein>
<dbReference type="SUPFAM" id="SSF56487">
    <property type="entry name" value="SRCR-like"/>
    <property type="match status" value="1"/>
</dbReference>
<feature type="domain" description="SRCR" evidence="13">
    <location>
        <begin position="37"/>
        <end position="134"/>
    </location>
</feature>
<comment type="caution">
    <text evidence="9">Lacks conserved residue(s) required for the propagation of feature annotation.</text>
</comment>
<evidence type="ECO:0000256" key="4">
    <source>
        <dbReference type="ARBA" id="ARBA00022737"/>
    </source>
</evidence>
<keyword evidence="6" id="KW-0472">Membrane</keyword>
<dbReference type="PROSITE" id="PS50287">
    <property type="entry name" value="SRCR_2"/>
    <property type="match status" value="1"/>
</dbReference>
<sequence>MQTNHDKSMVLAVVLLSAYVSSMPQTTSLDTQVMKKVRLVGGDDADSGHLEVLVNGVWGYVCSSMFDDYDAKVVCRQLGYQGDAFAYRDGRYGPVTGSHHLTQLDCTGEEQYLEDCPANATAQCSQGHASLSCFNNNGIVDAALEKILPKDCGRPVDAREQYITRLARVRDGANINRFETPWVATLFRESKGDDHICGAVVLSEDYLLTAAHCLDNMWLPDFIVRVGEHNRDIDDSQHQSSFLNKQYSTLFTLYVMGVQEIIYGKRFNERVQPICLPKTGTQYQDRRKCTLTGWGRQHYILGSTRKRLSATINMVPISACDEAYRDVRHTSSIVCAAPESGKLDNPCAGDSGSPLTCQVEAGTSTLMGLVSTGKPCGFSNEFPDKYTRVEKYLRWILINISNNS</sequence>
<evidence type="ECO:0000256" key="3">
    <source>
        <dbReference type="ARBA" id="ARBA00022729"/>
    </source>
</evidence>
<dbReference type="InterPro" id="IPR043504">
    <property type="entry name" value="Peptidase_S1_PA_chymotrypsin"/>
</dbReference>
<dbReference type="SUPFAM" id="SSF50494">
    <property type="entry name" value="Trypsin-like serine proteases"/>
    <property type="match status" value="1"/>
</dbReference>
<feature type="domain" description="Peptidase S1" evidence="12">
    <location>
        <begin position="169"/>
        <end position="401"/>
    </location>
</feature>
<dbReference type="SMART" id="SM00202">
    <property type="entry name" value="SR"/>
    <property type="match status" value="1"/>
</dbReference>
<proteinExistence type="predicted"/>
<dbReference type="PROSITE" id="PS50240">
    <property type="entry name" value="TRYPSIN_DOM"/>
    <property type="match status" value="1"/>
</dbReference>
<keyword evidence="7 9" id="KW-1015">Disulfide bond</keyword>
<keyword evidence="5" id="KW-1133">Transmembrane helix</keyword>
<dbReference type="InterPro" id="IPR036772">
    <property type="entry name" value="SRCR-like_dom_sf"/>
</dbReference>
<dbReference type="Pfam" id="PF00089">
    <property type="entry name" value="Trypsin"/>
    <property type="match status" value="1"/>
</dbReference>
<evidence type="ECO:0000259" key="13">
    <source>
        <dbReference type="PROSITE" id="PS50287"/>
    </source>
</evidence>
<dbReference type="InterPro" id="IPR033116">
    <property type="entry name" value="TRYPSIN_SER"/>
</dbReference>
<comment type="caution">
    <text evidence="14">The sequence shown here is derived from an EMBL/GenBank/DDBJ whole genome shotgun (WGS) entry which is preliminary data.</text>
</comment>
<dbReference type="Gene3D" id="3.10.250.10">
    <property type="entry name" value="SRCR-like domain"/>
    <property type="match status" value="1"/>
</dbReference>
<evidence type="ECO:0000256" key="9">
    <source>
        <dbReference type="PROSITE-ProRule" id="PRU00196"/>
    </source>
</evidence>
<dbReference type="SMART" id="SM00020">
    <property type="entry name" value="Tryp_SPc"/>
    <property type="match status" value="1"/>
</dbReference>
<dbReference type="AlphaFoldDB" id="A0AAV2PYG2"/>
<dbReference type="PROSITE" id="PS00134">
    <property type="entry name" value="TRYPSIN_HIS"/>
    <property type="match status" value="1"/>
</dbReference>
<dbReference type="PROSITE" id="PS00135">
    <property type="entry name" value="TRYPSIN_SER"/>
    <property type="match status" value="1"/>
</dbReference>
<dbReference type="PRINTS" id="PR00722">
    <property type="entry name" value="CHYMOTRYPSIN"/>
</dbReference>
<evidence type="ECO:0000256" key="11">
    <source>
        <dbReference type="SAM" id="SignalP"/>
    </source>
</evidence>
<dbReference type="GO" id="GO:0016020">
    <property type="term" value="C:membrane"/>
    <property type="evidence" value="ECO:0007669"/>
    <property type="project" value="UniProtKB-SubCell"/>
</dbReference>
<name>A0AAV2PYG2_MEGNR</name>
<evidence type="ECO:0000256" key="2">
    <source>
        <dbReference type="ARBA" id="ARBA00022692"/>
    </source>
</evidence>
<gene>
    <name evidence="14" type="ORF">MNOR_LOCUS5872</name>
</gene>
<evidence type="ECO:0000256" key="1">
    <source>
        <dbReference type="ARBA" id="ARBA00004167"/>
    </source>
</evidence>
<dbReference type="InterPro" id="IPR009003">
    <property type="entry name" value="Peptidase_S1_PA"/>
</dbReference>
<dbReference type="CDD" id="cd00190">
    <property type="entry name" value="Tryp_SPc"/>
    <property type="match status" value="1"/>
</dbReference>
<evidence type="ECO:0000259" key="12">
    <source>
        <dbReference type="PROSITE" id="PS50240"/>
    </source>
</evidence>
<evidence type="ECO:0000256" key="6">
    <source>
        <dbReference type="ARBA" id="ARBA00023136"/>
    </source>
</evidence>
<dbReference type="EMBL" id="CAXKWB010002328">
    <property type="protein sequence ID" value="CAL4066625.1"/>
    <property type="molecule type" value="Genomic_DNA"/>
</dbReference>
<dbReference type="Gene3D" id="2.40.10.10">
    <property type="entry name" value="Trypsin-like serine proteases"/>
    <property type="match status" value="2"/>
</dbReference>
<keyword evidence="15" id="KW-1185">Reference proteome</keyword>
<dbReference type="PANTHER" id="PTHR24252:SF7">
    <property type="entry name" value="HYALIN"/>
    <property type="match status" value="1"/>
</dbReference>
<keyword evidence="10" id="KW-0645">Protease</keyword>
<evidence type="ECO:0000256" key="8">
    <source>
        <dbReference type="ARBA" id="ARBA00023180"/>
    </source>
</evidence>
<dbReference type="GO" id="GO:0006508">
    <property type="term" value="P:proteolysis"/>
    <property type="evidence" value="ECO:0007669"/>
    <property type="project" value="UniProtKB-KW"/>
</dbReference>
<dbReference type="PRINTS" id="PR00258">
    <property type="entry name" value="SPERACTRCPTR"/>
</dbReference>
<dbReference type="InterPro" id="IPR001254">
    <property type="entry name" value="Trypsin_dom"/>
</dbReference>
<feature type="signal peptide" evidence="11">
    <location>
        <begin position="1"/>
        <end position="22"/>
    </location>
</feature>
<evidence type="ECO:0000256" key="7">
    <source>
        <dbReference type="ARBA" id="ARBA00023157"/>
    </source>
</evidence>
<accession>A0AAV2PYG2</accession>
<evidence type="ECO:0000256" key="10">
    <source>
        <dbReference type="RuleBase" id="RU363034"/>
    </source>
</evidence>
<dbReference type="Proteomes" id="UP001497623">
    <property type="component" value="Unassembled WGS sequence"/>
</dbReference>
<dbReference type="InterPro" id="IPR001190">
    <property type="entry name" value="SRCR"/>
</dbReference>
<reference evidence="14 15" key="1">
    <citation type="submission" date="2024-05" db="EMBL/GenBank/DDBJ databases">
        <authorList>
            <person name="Wallberg A."/>
        </authorList>
    </citation>
    <scope>NUCLEOTIDE SEQUENCE [LARGE SCALE GENOMIC DNA]</scope>
</reference>
<evidence type="ECO:0000313" key="14">
    <source>
        <dbReference type="EMBL" id="CAL4066625.1"/>
    </source>
</evidence>
<keyword evidence="3 11" id="KW-0732">Signal</keyword>
<organism evidence="14 15">
    <name type="scientific">Meganyctiphanes norvegica</name>
    <name type="common">Northern krill</name>
    <name type="synonym">Thysanopoda norvegica</name>
    <dbReference type="NCBI Taxonomy" id="48144"/>
    <lineage>
        <taxon>Eukaryota</taxon>
        <taxon>Metazoa</taxon>
        <taxon>Ecdysozoa</taxon>
        <taxon>Arthropoda</taxon>
        <taxon>Crustacea</taxon>
        <taxon>Multicrustacea</taxon>
        <taxon>Malacostraca</taxon>
        <taxon>Eumalacostraca</taxon>
        <taxon>Eucarida</taxon>
        <taxon>Euphausiacea</taxon>
        <taxon>Euphausiidae</taxon>
        <taxon>Meganyctiphanes</taxon>
    </lineage>
</organism>
<dbReference type="FunFam" id="3.10.250.10:FF:000016">
    <property type="entry name" value="Scavenger receptor cysteine-rich protein type 12"/>
    <property type="match status" value="1"/>
</dbReference>
<dbReference type="PANTHER" id="PTHR24252">
    <property type="entry name" value="ACROSIN-RELATED"/>
    <property type="match status" value="1"/>
</dbReference>
<dbReference type="PROSITE" id="PS00420">
    <property type="entry name" value="SRCR_1"/>
    <property type="match status" value="1"/>
</dbReference>
<feature type="disulfide bond" evidence="9">
    <location>
        <begin position="106"/>
        <end position="116"/>
    </location>
</feature>
<evidence type="ECO:0000256" key="5">
    <source>
        <dbReference type="ARBA" id="ARBA00022989"/>
    </source>
</evidence>
<feature type="non-terminal residue" evidence="14">
    <location>
        <position position="404"/>
    </location>
</feature>
<keyword evidence="8" id="KW-0325">Glycoprotein</keyword>